<sequence length="274" mass="28223">MGGYEMTNQTDVPSAFSVAGKVAVVTGAGSRADGIGNGRAASVLLARHGAKVALIDTNREWVEATAAMIAEEGGTARSWLCDVTEAAACKAVVGEIAEAFGAPDILVNNVGIGGPDGTALDVDMEAWDAAMAVNVSSMVLMARACLPVMIEKGAGSIVNIASVAGLIGGHPKLLYPTSKGAVVQMTRAMATHHGRDGVRVNCICPGMVYTPMVYTRGMDDAAREARRKRSLLQVEGSGWDVGNAVAFLASDAARWITGAVLPVDAGTTAGRHRE</sequence>
<comment type="similarity">
    <text evidence="1">Belongs to the short-chain dehydrogenases/reductases (SDR) family.</text>
</comment>
<reference evidence="3" key="1">
    <citation type="journal article" date="2019" name="Int. J. Syst. Evol. Microbiol.">
        <title>The Global Catalogue of Microorganisms (GCM) 10K type strain sequencing project: providing services to taxonomists for standard genome sequencing and annotation.</title>
        <authorList>
            <consortium name="The Broad Institute Genomics Platform"/>
            <consortium name="The Broad Institute Genome Sequencing Center for Infectious Disease"/>
            <person name="Wu L."/>
            <person name="Ma J."/>
        </authorList>
    </citation>
    <scope>NUCLEOTIDE SEQUENCE [LARGE SCALE GENOMIC DNA]</scope>
    <source>
        <strain evidence="3">CGMCC 1.12664</strain>
    </source>
</reference>
<dbReference type="Pfam" id="PF13561">
    <property type="entry name" value="adh_short_C2"/>
    <property type="match status" value="1"/>
</dbReference>
<dbReference type="EMBL" id="BMFJ01000001">
    <property type="protein sequence ID" value="GGE20070.1"/>
    <property type="molecule type" value="Genomic_DNA"/>
</dbReference>
<gene>
    <name evidence="2" type="ORF">GCM10011360_05990</name>
</gene>
<accession>A0A917EAU1</accession>
<dbReference type="PANTHER" id="PTHR42760:SF122">
    <property type="entry name" value="NAD(P)-BINDING PROTEIN"/>
    <property type="match status" value="1"/>
</dbReference>
<dbReference type="PANTHER" id="PTHR42760">
    <property type="entry name" value="SHORT-CHAIN DEHYDROGENASES/REDUCTASES FAMILY MEMBER"/>
    <property type="match status" value="1"/>
</dbReference>
<dbReference type="InterPro" id="IPR002347">
    <property type="entry name" value="SDR_fam"/>
</dbReference>
<dbReference type="AlphaFoldDB" id="A0A917EAU1"/>
<dbReference type="InterPro" id="IPR020904">
    <property type="entry name" value="Sc_DH/Rdtase_CS"/>
</dbReference>
<dbReference type="GO" id="GO:0016616">
    <property type="term" value="F:oxidoreductase activity, acting on the CH-OH group of donors, NAD or NADP as acceptor"/>
    <property type="evidence" value="ECO:0007669"/>
    <property type="project" value="TreeGrafter"/>
</dbReference>
<keyword evidence="3" id="KW-1185">Reference proteome</keyword>
<protein>
    <submittedName>
        <fullName evidence="2">Oxidoreductase</fullName>
    </submittedName>
</protein>
<dbReference type="Proteomes" id="UP000612855">
    <property type="component" value="Unassembled WGS sequence"/>
</dbReference>
<evidence type="ECO:0000313" key="2">
    <source>
        <dbReference type="EMBL" id="GGE20070.1"/>
    </source>
</evidence>
<organism evidence="2 3">
    <name type="scientific">Primorskyibacter flagellatus</name>
    <dbReference type="NCBI Taxonomy" id="1387277"/>
    <lineage>
        <taxon>Bacteria</taxon>
        <taxon>Pseudomonadati</taxon>
        <taxon>Pseudomonadota</taxon>
        <taxon>Alphaproteobacteria</taxon>
        <taxon>Rhodobacterales</taxon>
        <taxon>Roseobacteraceae</taxon>
        <taxon>Primorskyibacter</taxon>
    </lineage>
</organism>
<dbReference type="PRINTS" id="PR00081">
    <property type="entry name" value="GDHRDH"/>
</dbReference>
<dbReference type="PROSITE" id="PS00061">
    <property type="entry name" value="ADH_SHORT"/>
    <property type="match status" value="1"/>
</dbReference>
<dbReference type="PRINTS" id="PR00080">
    <property type="entry name" value="SDRFAMILY"/>
</dbReference>
<dbReference type="CDD" id="cd05233">
    <property type="entry name" value="SDR_c"/>
    <property type="match status" value="1"/>
</dbReference>
<evidence type="ECO:0000256" key="1">
    <source>
        <dbReference type="ARBA" id="ARBA00006484"/>
    </source>
</evidence>
<dbReference type="GO" id="GO:0006633">
    <property type="term" value="P:fatty acid biosynthetic process"/>
    <property type="evidence" value="ECO:0007669"/>
    <property type="project" value="TreeGrafter"/>
</dbReference>
<name>A0A917EAU1_9RHOB</name>
<proteinExistence type="inferred from homology"/>
<dbReference type="FunFam" id="3.40.50.720:FF:000084">
    <property type="entry name" value="Short-chain dehydrogenase reductase"/>
    <property type="match status" value="1"/>
</dbReference>
<comment type="caution">
    <text evidence="2">The sequence shown here is derived from an EMBL/GenBank/DDBJ whole genome shotgun (WGS) entry which is preliminary data.</text>
</comment>
<dbReference type="InterPro" id="IPR036291">
    <property type="entry name" value="NAD(P)-bd_dom_sf"/>
</dbReference>
<dbReference type="SUPFAM" id="SSF51735">
    <property type="entry name" value="NAD(P)-binding Rossmann-fold domains"/>
    <property type="match status" value="1"/>
</dbReference>
<dbReference type="GO" id="GO:0048038">
    <property type="term" value="F:quinone binding"/>
    <property type="evidence" value="ECO:0007669"/>
    <property type="project" value="TreeGrafter"/>
</dbReference>
<evidence type="ECO:0000313" key="3">
    <source>
        <dbReference type="Proteomes" id="UP000612855"/>
    </source>
</evidence>
<dbReference type="Gene3D" id="3.40.50.720">
    <property type="entry name" value="NAD(P)-binding Rossmann-like Domain"/>
    <property type="match status" value="1"/>
</dbReference>